<proteinExistence type="predicted"/>
<reference evidence="1" key="1">
    <citation type="submission" date="2021-08" db="EMBL/GenBank/DDBJ databases">
        <title>WGS assembly of Ceratopteris richardii.</title>
        <authorList>
            <person name="Marchant D.B."/>
            <person name="Chen G."/>
            <person name="Jenkins J."/>
            <person name="Shu S."/>
            <person name="Leebens-Mack J."/>
            <person name="Grimwood J."/>
            <person name="Schmutz J."/>
            <person name="Soltis P."/>
            <person name="Soltis D."/>
            <person name="Chen Z.-H."/>
        </authorList>
    </citation>
    <scope>NUCLEOTIDE SEQUENCE</scope>
    <source>
        <strain evidence="1">Whitten #5841</strain>
        <tissue evidence="1">Leaf</tissue>
    </source>
</reference>
<dbReference type="Proteomes" id="UP000825935">
    <property type="component" value="Chromosome 24"/>
</dbReference>
<sequence length="196" mass="22617">METNSKLIEDWEEVEAAVKRYVEKKRAMAKFMQDWQDLQEEQIQVNQPIGKEVVPSNTMEEMFKRFSDLMIQSVKQMMEFQSPQATNNRAPKALETKRCIWCDSLEHNRYSCEIFKEALAKNQVFIKEKMIYESKTGEKVNINSGRGGMKVFFPGTSGNVDSTSHTSTYLASNEIRGVIGWNDHVDTSQLLLIYAL</sequence>
<comment type="caution">
    <text evidence="1">The sequence shown here is derived from an EMBL/GenBank/DDBJ whole genome shotgun (WGS) entry which is preliminary data.</text>
</comment>
<name>A0A8T2RXC7_CERRI</name>
<accession>A0A8T2RXC7</accession>
<dbReference type="EMBL" id="CM035429">
    <property type="protein sequence ID" value="KAH7300227.1"/>
    <property type="molecule type" value="Genomic_DNA"/>
</dbReference>
<gene>
    <name evidence="1" type="ORF">KP509_24G051900</name>
</gene>
<dbReference type="OrthoDB" id="2001736at2759"/>
<protein>
    <submittedName>
        <fullName evidence="1">Uncharacterized protein</fullName>
    </submittedName>
</protein>
<evidence type="ECO:0000313" key="1">
    <source>
        <dbReference type="EMBL" id="KAH7300227.1"/>
    </source>
</evidence>
<dbReference type="AlphaFoldDB" id="A0A8T2RXC7"/>
<keyword evidence="2" id="KW-1185">Reference proteome</keyword>
<organism evidence="1 2">
    <name type="scientific">Ceratopteris richardii</name>
    <name type="common">Triangle waterfern</name>
    <dbReference type="NCBI Taxonomy" id="49495"/>
    <lineage>
        <taxon>Eukaryota</taxon>
        <taxon>Viridiplantae</taxon>
        <taxon>Streptophyta</taxon>
        <taxon>Embryophyta</taxon>
        <taxon>Tracheophyta</taxon>
        <taxon>Polypodiopsida</taxon>
        <taxon>Polypodiidae</taxon>
        <taxon>Polypodiales</taxon>
        <taxon>Pteridineae</taxon>
        <taxon>Pteridaceae</taxon>
        <taxon>Parkerioideae</taxon>
        <taxon>Ceratopteris</taxon>
    </lineage>
</organism>
<evidence type="ECO:0000313" key="2">
    <source>
        <dbReference type="Proteomes" id="UP000825935"/>
    </source>
</evidence>